<keyword evidence="2" id="KW-1185">Reference proteome</keyword>
<reference evidence="1 2" key="8">
    <citation type="journal article" date="2010" name="J. Virol.">
        <title>Microarray analysis of Paramecium bursaria chlorella virus 1 transcription.</title>
        <authorList>
            <person name="Yanai-Balser G.M."/>
            <person name="Duncan G.A."/>
            <person name="Eudy J.D."/>
            <person name="Wang D."/>
            <person name="Li X."/>
            <person name="Agarkova I.V."/>
            <person name="Dunigan D.D."/>
            <person name="Van Etten J.L."/>
        </authorList>
    </citation>
    <scope>NUCLEOTIDE SEQUENCE [LARGE SCALE GENOMIC DNA]</scope>
</reference>
<name>F8TU69_PBCV1</name>
<organism evidence="1 2">
    <name type="scientific">Paramecium bursaria Chlorella virus 1</name>
    <name type="common">PBCV-1</name>
    <dbReference type="NCBI Taxonomy" id="10506"/>
    <lineage>
        <taxon>Viruses</taxon>
        <taxon>Varidnaviria</taxon>
        <taxon>Bamfordvirae</taxon>
        <taxon>Nucleocytoviricota</taxon>
        <taxon>Megaviricetes</taxon>
        <taxon>Algavirales</taxon>
        <taxon>Phycodnaviridae</taxon>
        <taxon>Chlorovirus</taxon>
        <taxon>Chlorovirus vanettense</taxon>
    </lineage>
</organism>
<evidence type="ECO:0000313" key="2">
    <source>
        <dbReference type="Proteomes" id="UP000000862"/>
    </source>
</evidence>
<reference evidence="1 2" key="5">
    <citation type="journal article" date="1997" name="Virology">
        <title>Analysis of 74 kb of DNA located at the right end of the 330-kb chlorella virus PBCV-1 genome.</title>
        <authorList>
            <person name="Li Y."/>
            <person name="Lu Z."/>
            <person name="Sun L."/>
            <person name="Ropp S."/>
            <person name="Kutish G.F."/>
            <person name="Rock D.L."/>
            <person name="Van Etten J.L."/>
        </authorList>
    </citation>
    <scope>NUCLEOTIDE SEQUENCE [LARGE SCALE GENOMIC DNA]</scope>
</reference>
<dbReference type="GeneID" id="10971150"/>
<dbReference type="RefSeq" id="YP_004678985.1">
    <property type="nucleotide sequence ID" value="NC_000852.5"/>
</dbReference>
<organismHost>
    <name type="scientific">Chlorella</name>
    <dbReference type="NCBI Taxonomy" id="3071"/>
</organismHost>
<evidence type="ECO:0000313" key="1">
    <source>
        <dbReference type="EMBL" id="AEI70130.1"/>
    </source>
</evidence>
<reference evidence="1 2" key="4">
    <citation type="journal article" date="1996" name="Virology">
        <title>Analysis of 76 kb of the chlorella virus PBCV-1 330-kb genome: map positions 182 to 258.</title>
        <authorList>
            <person name="Kutish G.F."/>
            <person name="Li Y."/>
            <person name="Lu Z."/>
            <person name="Furuta M."/>
            <person name="Rock D.L."/>
            <person name="Van Etten J.L."/>
        </authorList>
    </citation>
    <scope>NUCLEOTIDE SEQUENCE [LARGE SCALE GENOMIC DNA]</scope>
</reference>
<dbReference type="Proteomes" id="UP000000862">
    <property type="component" value="Segment"/>
</dbReference>
<protein>
    <submittedName>
        <fullName evidence="1">Uncharacterized protein</fullName>
    </submittedName>
</protein>
<reference evidence="1 2" key="7">
    <citation type="journal article" date="2000" name="Virology">
        <title>Characterization of a beta-1,3-glucanase encoded by chlorella virus PBCV-1.</title>
        <authorList>
            <person name="Sun L."/>
            <person name="Gurnon J.R."/>
            <person name="Adams B.J."/>
            <person name="Graves M.V."/>
            <person name="Van Etten J.L."/>
        </authorList>
    </citation>
    <scope>NUCLEOTIDE SEQUENCE [LARGE SCALE GENOMIC DNA]</scope>
</reference>
<dbReference type="EMBL" id="JF411744">
    <property type="protein sequence ID" value="AEI70130.1"/>
    <property type="molecule type" value="Genomic_DNA"/>
</dbReference>
<sequence length="57" mass="6932">MITHRTIPRKERRVCTDRQTQDELNRVSQTFSGSEIFLLVFKQLCYDKRVHLYIITF</sequence>
<reference evidence="1 2" key="3">
    <citation type="journal article" date="1996" name="Virology">
        <title>Analysis of 94 kb of the chlorella virus PBCV-1 330-kb genome: map positions 88 to 182.</title>
        <authorList>
            <person name="Lu Z."/>
            <person name="Li Y."/>
            <person name="Que Q."/>
            <person name="Kutish G.F."/>
            <person name="Rock D.L."/>
            <person name="Van Etten J.L."/>
        </authorList>
    </citation>
    <scope>NUCLEOTIDE SEQUENCE [LARGE SCALE GENOMIC DNA]</scope>
</reference>
<reference evidence="1 2" key="6">
    <citation type="journal article" date="1999" name="Virology">
        <title>Chlorella virus PBCV-1 encodes a functional homospermidine synthase.</title>
        <authorList>
            <person name="Kaiser A."/>
            <person name="Vollmert M."/>
            <person name="Tholl D."/>
            <person name="Graves M.V."/>
            <person name="Gurnon J.R."/>
            <person name="Xing W."/>
            <person name="Lisec A.D."/>
            <person name="Nickerson K.W."/>
            <person name="Van Etten J.L."/>
        </authorList>
    </citation>
    <scope>NUCLEOTIDE SEQUENCE [LARGE SCALE GENOMIC DNA]</scope>
</reference>
<reference evidence="1 2" key="2">
    <citation type="journal article" date="1995" name="Virology">
        <title>Analysis of 43 kb of the Chlorella virus PBCV-1 330-kb genome: map positions 45 to 88.</title>
        <authorList>
            <person name="Li Y."/>
            <person name="Lu Z."/>
            <person name="Burbank D.E."/>
            <person name="Kutish G.F."/>
            <person name="Rock D.L."/>
            <person name="Van Etten J.L."/>
        </authorList>
    </citation>
    <scope>NUCLEOTIDE SEQUENCE [LARGE SCALE GENOMIC DNA]</scope>
</reference>
<reference evidence="1 2" key="1">
    <citation type="journal article" date="1995" name="Virology">
        <title>Analysis of 45 kb of DNA located at the left end of the chlorella virus PBCV-1 genome.</title>
        <authorList>
            <person name="Lu Z."/>
            <person name="Li Y."/>
            <person name="Zhang Y."/>
            <person name="Kutish G.F."/>
            <person name="Rock D.L."/>
            <person name="Van Etten J.L."/>
        </authorList>
    </citation>
    <scope>NUCLEOTIDE SEQUENCE [LARGE SCALE GENOMIC DNA]</scope>
</reference>
<gene>
    <name evidence="1" type="primary">a620aR</name>
</gene>
<proteinExistence type="predicted"/>
<accession>F8TU69</accession>
<dbReference type="KEGG" id="vg:10971150"/>